<accession>A0AA45WXZ8</accession>
<keyword evidence="2" id="KW-0808">Transferase</keyword>
<dbReference type="Gene3D" id="3.40.50.150">
    <property type="entry name" value="Vaccinia Virus protein VP39"/>
    <property type="match status" value="1"/>
</dbReference>
<protein>
    <submittedName>
        <fullName evidence="5">Methyltransferase domain-containing protein</fullName>
    </submittedName>
</protein>
<keyword evidence="6" id="KW-1185">Reference proteome</keyword>
<dbReference type="PANTHER" id="PTHR43464">
    <property type="entry name" value="METHYLTRANSFERASE"/>
    <property type="match status" value="1"/>
</dbReference>
<dbReference type="InterPro" id="IPR041698">
    <property type="entry name" value="Methyltransf_25"/>
</dbReference>
<keyword evidence="3" id="KW-0949">S-adenosyl-L-methionine</keyword>
<evidence type="ECO:0000259" key="4">
    <source>
        <dbReference type="Pfam" id="PF13649"/>
    </source>
</evidence>
<dbReference type="PANTHER" id="PTHR43464:SF19">
    <property type="entry name" value="UBIQUINONE BIOSYNTHESIS O-METHYLTRANSFERASE, MITOCHONDRIAL"/>
    <property type="match status" value="1"/>
</dbReference>
<organism evidence="5 6">
    <name type="scientific">Anoxynatronum buryatiense</name>
    <dbReference type="NCBI Taxonomy" id="489973"/>
    <lineage>
        <taxon>Bacteria</taxon>
        <taxon>Bacillati</taxon>
        <taxon>Bacillota</taxon>
        <taxon>Clostridia</taxon>
        <taxon>Eubacteriales</taxon>
        <taxon>Clostridiaceae</taxon>
        <taxon>Anoxynatronum</taxon>
    </lineage>
</organism>
<dbReference type="RefSeq" id="WP_283410309.1">
    <property type="nucleotide sequence ID" value="NZ_FXUF01000014.1"/>
</dbReference>
<comment type="caution">
    <text evidence="5">The sequence shown here is derived from an EMBL/GenBank/DDBJ whole genome shotgun (WGS) entry which is preliminary data.</text>
</comment>
<dbReference type="GO" id="GO:0032259">
    <property type="term" value="P:methylation"/>
    <property type="evidence" value="ECO:0007669"/>
    <property type="project" value="UniProtKB-KW"/>
</dbReference>
<dbReference type="Proteomes" id="UP001158066">
    <property type="component" value="Unassembled WGS sequence"/>
</dbReference>
<evidence type="ECO:0000313" key="6">
    <source>
        <dbReference type="Proteomes" id="UP001158066"/>
    </source>
</evidence>
<evidence type="ECO:0000313" key="5">
    <source>
        <dbReference type="EMBL" id="SMP66734.1"/>
    </source>
</evidence>
<proteinExistence type="predicted"/>
<dbReference type="GO" id="GO:0008168">
    <property type="term" value="F:methyltransferase activity"/>
    <property type="evidence" value="ECO:0007669"/>
    <property type="project" value="UniProtKB-KW"/>
</dbReference>
<dbReference type="EMBL" id="FXUF01000014">
    <property type="protein sequence ID" value="SMP66734.1"/>
    <property type="molecule type" value="Genomic_DNA"/>
</dbReference>
<name>A0AA45WXZ8_9CLOT</name>
<dbReference type="AlphaFoldDB" id="A0AA45WXZ8"/>
<dbReference type="CDD" id="cd02440">
    <property type="entry name" value="AdoMet_MTases"/>
    <property type="match status" value="1"/>
</dbReference>
<evidence type="ECO:0000256" key="2">
    <source>
        <dbReference type="ARBA" id="ARBA00022679"/>
    </source>
</evidence>
<gene>
    <name evidence="5" type="ORF">SAMN06296020_11474</name>
</gene>
<keyword evidence="1 5" id="KW-0489">Methyltransferase</keyword>
<feature type="domain" description="Methyltransferase" evidence="4">
    <location>
        <begin position="72"/>
        <end position="168"/>
    </location>
</feature>
<sequence>MIFKPASFRLWNFWAPYYEKLWVQSVSLTPTRRAVIQQVSAWIQSYQPLHAHQAHETHTAQPSSPTFPKLRILDVGCGTGQLLRDIRRAFPHLPLELTGVDYAPAMIAQAQALESGETRPITYACLTAQQLDQLPQPCHLILCTHSFPYYPDQRKALDQFRQALVPGGHVIMAQAAGVTLYDRFVLFFVKWTTGAALYPSEPAVRQLIHRRFQVKLVRPLRGKWFMPTILLFHLEEAAQ</sequence>
<dbReference type="SUPFAM" id="SSF53335">
    <property type="entry name" value="S-adenosyl-L-methionine-dependent methyltransferases"/>
    <property type="match status" value="1"/>
</dbReference>
<dbReference type="Pfam" id="PF13649">
    <property type="entry name" value="Methyltransf_25"/>
    <property type="match status" value="1"/>
</dbReference>
<evidence type="ECO:0000256" key="1">
    <source>
        <dbReference type="ARBA" id="ARBA00022603"/>
    </source>
</evidence>
<dbReference type="InterPro" id="IPR029063">
    <property type="entry name" value="SAM-dependent_MTases_sf"/>
</dbReference>
<reference evidence="5" key="1">
    <citation type="submission" date="2017-05" db="EMBL/GenBank/DDBJ databases">
        <authorList>
            <person name="Varghese N."/>
            <person name="Submissions S."/>
        </authorList>
    </citation>
    <scope>NUCLEOTIDE SEQUENCE</scope>
    <source>
        <strain evidence="5">Su22</strain>
    </source>
</reference>
<evidence type="ECO:0000256" key="3">
    <source>
        <dbReference type="ARBA" id="ARBA00022691"/>
    </source>
</evidence>